<keyword evidence="2" id="KW-0934">Plastid</keyword>
<sequence>MIKLFWYVFSILTILLILINNPSSNNKGGSTNQIQLLNFRSNSMFIQKLVIASVVIFFILTIVSFTVI</sequence>
<evidence type="ECO:0000313" key="2">
    <source>
        <dbReference type="EMBL" id="ARW66015.1"/>
    </source>
</evidence>
<proteinExistence type="predicted"/>
<dbReference type="EMBL" id="MF101440">
    <property type="protein sequence ID" value="ARW66015.1"/>
    <property type="molecule type" value="Genomic_DNA"/>
</dbReference>
<dbReference type="GeneID" id="33359089"/>
<dbReference type="AlphaFoldDB" id="A0A1Z1MJL6"/>
<protein>
    <submittedName>
        <fullName evidence="2">Preprotein-translocase subunit g</fullName>
    </submittedName>
</protein>
<keyword evidence="1" id="KW-0472">Membrane</keyword>
<keyword evidence="1" id="KW-1133">Transmembrane helix</keyword>
<reference evidence="2" key="1">
    <citation type="journal article" date="2017" name="J. Phycol.">
        <title>Analysis of chloroplast genomes and a supermatrix inform reclassification of the Rhodomelaceae (Rhodophyta).</title>
        <authorList>
            <person name="Diaz-Tapia P."/>
            <person name="Maggs C.A."/>
            <person name="West J.A."/>
            <person name="Verbruggen H."/>
        </authorList>
    </citation>
    <scope>NUCLEOTIDE SEQUENCE</scope>
    <source>
        <strain evidence="2">PD949</strain>
    </source>
</reference>
<name>A0A1Z1MJL6_9FLOR</name>
<evidence type="ECO:0000256" key="1">
    <source>
        <dbReference type="SAM" id="Phobius"/>
    </source>
</evidence>
<accession>A0A1Z1MJL6</accession>
<dbReference type="RefSeq" id="YP_009396829.1">
    <property type="nucleotide sequence ID" value="NC_035284.1"/>
</dbReference>
<geneLocation type="chloroplast" evidence="2"/>
<gene>
    <name evidence="2" type="primary">secG</name>
</gene>
<organism evidence="2">
    <name type="scientific">Ophidocladus simpliciusculus</name>
    <dbReference type="NCBI Taxonomy" id="1261574"/>
    <lineage>
        <taxon>Eukaryota</taxon>
        <taxon>Rhodophyta</taxon>
        <taxon>Florideophyceae</taxon>
        <taxon>Rhodymeniophycidae</taxon>
        <taxon>Ceramiales</taxon>
        <taxon>Rhodomelaceae</taxon>
        <taxon>Herposiphonieae</taxon>
        <taxon>Ophidocladus</taxon>
    </lineage>
</organism>
<keyword evidence="1" id="KW-0812">Transmembrane</keyword>
<feature type="transmembrane region" description="Helical" evidence="1">
    <location>
        <begin position="45"/>
        <end position="67"/>
    </location>
</feature>
<keyword evidence="2" id="KW-0150">Chloroplast</keyword>
<feature type="transmembrane region" description="Helical" evidence="1">
    <location>
        <begin position="6"/>
        <end position="24"/>
    </location>
</feature>